<dbReference type="AlphaFoldDB" id="A0A917QIA5"/>
<dbReference type="Gene3D" id="1.10.10.60">
    <property type="entry name" value="Homeodomain-like"/>
    <property type="match status" value="1"/>
</dbReference>
<dbReference type="PROSITE" id="PS01124">
    <property type="entry name" value="HTH_ARAC_FAMILY_2"/>
    <property type="match status" value="1"/>
</dbReference>
<dbReference type="CDD" id="cd03137">
    <property type="entry name" value="GATase1_AraC_1"/>
    <property type="match status" value="1"/>
</dbReference>
<dbReference type="InterPro" id="IPR018060">
    <property type="entry name" value="HTH_AraC"/>
</dbReference>
<keyword evidence="5" id="KW-1185">Reference proteome</keyword>
<evidence type="ECO:0000313" key="5">
    <source>
        <dbReference type="Proteomes" id="UP000637788"/>
    </source>
</evidence>
<dbReference type="InterPro" id="IPR002818">
    <property type="entry name" value="DJ-1/PfpI"/>
</dbReference>
<dbReference type="EMBL" id="BMPQ01000002">
    <property type="protein sequence ID" value="GGK51870.1"/>
    <property type="molecule type" value="Genomic_DNA"/>
</dbReference>
<dbReference type="Proteomes" id="UP000637788">
    <property type="component" value="Unassembled WGS sequence"/>
</dbReference>
<dbReference type="PANTHER" id="PTHR43130">
    <property type="entry name" value="ARAC-FAMILY TRANSCRIPTIONAL REGULATOR"/>
    <property type="match status" value="1"/>
</dbReference>
<protein>
    <submittedName>
        <fullName evidence="4">Transcriptional regulator</fullName>
    </submittedName>
</protein>
<dbReference type="PANTHER" id="PTHR43130:SF3">
    <property type="entry name" value="HTH-TYPE TRANSCRIPTIONAL REGULATOR RV1931C"/>
    <property type="match status" value="1"/>
</dbReference>
<organism evidence="4 5">
    <name type="scientific">Streptomyces flaveus</name>
    <dbReference type="NCBI Taxonomy" id="66370"/>
    <lineage>
        <taxon>Bacteria</taxon>
        <taxon>Bacillati</taxon>
        <taxon>Actinomycetota</taxon>
        <taxon>Actinomycetes</taxon>
        <taxon>Kitasatosporales</taxon>
        <taxon>Streptomycetaceae</taxon>
        <taxon>Streptomyces</taxon>
        <taxon>Streptomyces aurantiacus group</taxon>
    </lineage>
</organism>
<dbReference type="InterPro" id="IPR009057">
    <property type="entry name" value="Homeodomain-like_sf"/>
</dbReference>
<dbReference type="Pfam" id="PF12833">
    <property type="entry name" value="HTH_18"/>
    <property type="match status" value="1"/>
</dbReference>
<feature type="domain" description="HTH araC/xylS-type" evidence="3">
    <location>
        <begin position="219"/>
        <end position="317"/>
    </location>
</feature>
<dbReference type="GO" id="GO:0003700">
    <property type="term" value="F:DNA-binding transcription factor activity"/>
    <property type="evidence" value="ECO:0007669"/>
    <property type="project" value="InterPro"/>
</dbReference>
<reference evidence="4" key="2">
    <citation type="submission" date="2020-09" db="EMBL/GenBank/DDBJ databases">
        <authorList>
            <person name="Sun Q."/>
            <person name="Ohkuma M."/>
        </authorList>
    </citation>
    <scope>NUCLEOTIDE SEQUENCE</scope>
    <source>
        <strain evidence="4">JCM 3035</strain>
    </source>
</reference>
<dbReference type="InterPro" id="IPR052158">
    <property type="entry name" value="INH-QAR"/>
</dbReference>
<dbReference type="Gene3D" id="3.40.50.880">
    <property type="match status" value="1"/>
</dbReference>
<dbReference type="SUPFAM" id="SSF52317">
    <property type="entry name" value="Class I glutamine amidotransferase-like"/>
    <property type="match status" value="1"/>
</dbReference>
<gene>
    <name evidence="4" type="ORF">GCM10010094_10170</name>
</gene>
<keyword evidence="1" id="KW-0805">Transcription regulation</keyword>
<comment type="caution">
    <text evidence="4">The sequence shown here is derived from an EMBL/GenBank/DDBJ whole genome shotgun (WGS) entry which is preliminary data.</text>
</comment>
<proteinExistence type="predicted"/>
<reference evidence="4" key="1">
    <citation type="journal article" date="2014" name="Int. J. Syst. Evol. Microbiol.">
        <title>Complete genome sequence of Corynebacterium casei LMG S-19264T (=DSM 44701T), isolated from a smear-ripened cheese.</title>
        <authorList>
            <consortium name="US DOE Joint Genome Institute (JGI-PGF)"/>
            <person name="Walter F."/>
            <person name="Albersmeier A."/>
            <person name="Kalinowski J."/>
            <person name="Ruckert C."/>
        </authorList>
    </citation>
    <scope>NUCLEOTIDE SEQUENCE</scope>
    <source>
        <strain evidence="4">JCM 3035</strain>
    </source>
</reference>
<dbReference type="InterPro" id="IPR029062">
    <property type="entry name" value="Class_I_gatase-like"/>
</dbReference>
<dbReference type="Pfam" id="PF01965">
    <property type="entry name" value="DJ-1_PfpI"/>
    <property type="match status" value="1"/>
</dbReference>
<accession>A0A917QIA5</accession>
<evidence type="ECO:0000313" key="4">
    <source>
        <dbReference type="EMBL" id="GGK51870.1"/>
    </source>
</evidence>
<evidence type="ECO:0000256" key="1">
    <source>
        <dbReference type="ARBA" id="ARBA00023015"/>
    </source>
</evidence>
<evidence type="ECO:0000259" key="3">
    <source>
        <dbReference type="PROSITE" id="PS01124"/>
    </source>
</evidence>
<evidence type="ECO:0000256" key="2">
    <source>
        <dbReference type="ARBA" id="ARBA00023163"/>
    </source>
</evidence>
<dbReference type="SUPFAM" id="SSF46689">
    <property type="entry name" value="Homeodomain-like"/>
    <property type="match status" value="2"/>
</dbReference>
<keyword evidence="2" id="KW-0804">Transcription</keyword>
<dbReference type="GO" id="GO:0043565">
    <property type="term" value="F:sequence-specific DNA binding"/>
    <property type="evidence" value="ECO:0007669"/>
    <property type="project" value="InterPro"/>
</dbReference>
<name>A0A917QIA5_9ACTN</name>
<dbReference type="SMART" id="SM00342">
    <property type="entry name" value="HTH_ARAC"/>
    <property type="match status" value="1"/>
</dbReference>
<sequence>MGRRHTVVMPLFDGVQSLGFSGPADVFSAANASDRATADRFRYEVLTSSLDGAPVRTSSGLTVMPDCAIADVTDVGTVILPGADGIPVIDRETTGALGALVKCAQRVTSVGTGTFGLAETGILDSRRAATHWEFSDELARRHPDIHVDSRDTVVRDGHITTAGGGASGIDLALSLVEEDLGREVSQLVSRSLVTYVSKPGGQAQFAELRARDAQSPALRDVQHLIRSHPGGELSLRALSGHAGLSQRQFTRLFRSQVGMSAREYVERVRVASASRMLTERVRSPEEIAREAGFGTEATMRKSFLRVLQVSPLEYRKRFS</sequence>